<proteinExistence type="predicted"/>
<feature type="domain" description="KHDC4/BBP-like KH-domain type I" evidence="4">
    <location>
        <begin position="297"/>
        <end position="371"/>
    </location>
</feature>
<dbReference type="GO" id="GO:0003723">
    <property type="term" value="F:RNA binding"/>
    <property type="evidence" value="ECO:0007669"/>
    <property type="project" value="InterPro"/>
</dbReference>
<evidence type="ECO:0000259" key="5">
    <source>
        <dbReference type="Pfam" id="PF23469"/>
    </source>
</evidence>
<dbReference type="InterPro" id="IPR055256">
    <property type="entry name" value="KH_1_KHDC4/BBP-like"/>
</dbReference>
<dbReference type="Pfam" id="PF22675">
    <property type="entry name" value="KH-I_KHDC4-BBP"/>
    <property type="match status" value="1"/>
</dbReference>
<dbReference type="Gene3D" id="3.30.1370.10">
    <property type="entry name" value="K Homology domain, type 1"/>
    <property type="match status" value="1"/>
</dbReference>
<feature type="compositionally biased region" description="Acidic residues" evidence="3">
    <location>
        <begin position="647"/>
        <end position="658"/>
    </location>
</feature>
<dbReference type="CDD" id="cd22471">
    <property type="entry name" value="KH-I_RIK_like_rpt1"/>
    <property type="match status" value="1"/>
</dbReference>
<feature type="region of interest" description="Disordered" evidence="3">
    <location>
        <begin position="1"/>
        <end position="41"/>
    </location>
</feature>
<evidence type="ECO:0000259" key="4">
    <source>
        <dbReference type="Pfam" id="PF22675"/>
    </source>
</evidence>
<dbReference type="SUPFAM" id="SSF54791">
    <property type="entry name" value="Eukaryotic type KH-domain (KH-domain type I)"/>
    <property type="match status" value="1"/>
</dbReference>
<dbReference type="InterPro" id="IPR031121">
    <property type="entry name" value="RIK/BLOM7"/>
</dbReference>
<dbReference type="Proteomes" id="UP000316621">
    <property type="component" value="Chromosome 5"/>
</dbReference>
<keyword evidence="7" id="KW-1185">Reference proteome</keyword>
<feature type="compositionally biased region" description="Polar residues" evidence="3">
    <location>
        <begin position="619"/>
        <end position="630"/>
    </location>
</feature>
<feature type="compositionally biased region" description="Low complexity" evidence="3">
    <location>
        <begin position="589"/>
        <end position="602"/>
    </location>
</feature>
<evidence type="ECO:0000313" key="7">
    <source>
        <dbReference type="Proteomes" id="UP000316621"/>
    </source>
</evidence>
<dbReference type="Pfam" id="PF23469">
    <property type="entry name" value="KH_12"/>
    <property type="match status" value="1"/>
</dbReference>
<protein>
    <recommendedName>
        <fullName evidence="1">Protein RIK</fullName>
    </recommendedName>
    <alternativeName>
        <fullName evidence="2">Rough sheath 2-interacting KH domain protein</fullName>
    </alternativeName>
</protein>
<evidence type="ECO:0000256" key="3">
    <source>
        <dbReference type="SAM" id="MobiDB-lite"/>
    </source>
</evidence>
<feature type="compositionally biased region" description="Pro residues" evidence="3">
    <location>
        <begin position="603"/>
        <end position="617"/>
    </location>
</feature>
<gene>
    <name evidence="6" type="ORF">C5167_021880</name>
</gene>
<organism evidence="6 7">
    <name type="scientific">Papaver somniferum</name>
    <name type="common">Opium poppy</name>
    <dbReference type="NCBI Taxonomy" id="3469"/>
    <lineage>
        <taxon>Eukaryota</taxon>
        <taxon>Viridiplantae</taxon>
        <taxon>Streptophyta</taxon>
        <taxon>Embryophyta</taxon>
        <taxon>Tracheophyta</taxon>
        <taxon>Spermatophyta</taxon>
        <taxon>Magnoliopsida</taxon>
        <taxon>Ranunculales</taxon>
        <taxon>Papaveraceae</taxon>
        <taxon>Papaveroideae</taxon>
        <taxon>Papaver</taxon>
    </lineage>
</organism>
<dbReference type="EMBL" id="CM010719">
    <property type="protein sequence ID" value="RZC60121.1"/>
    <property type="molecule type" value="Genomic_DNA"/>
</dbReference>
<evidence type="ECO:0000256" key="2">
    <source>
        <dbReference type="ARBA" id="ARBA00081001"/>
    </source>
</evidence>
<dbReference type="InterPro" id="IPR056149">
    <property type="entry name" value="PRP5/DDX46/KHDC4_KH"/>
</dbReference>
<feature type="compositionally biased region" description="Low complexity" evidence="3">
    <location>
        <begin position="15"/>
        <end position="36"/>
    </location>
</feature>
<accession>A0A4Y7JJJ8</accession>
<feature type="compositionally biased region" description="Low complexity" evidence="3">
    <location>
        <begin position="668"/>
        <end position="686"/>
    </location>
</feature>
<dbReference type="PANTHER" id="PTHR15744">
    <property type="entry name" value="BLOM7"/>
    <property type="match status" value="1"/>
</dbReference>
<dbReference type="OMA" id="ATPKPFW"/>
<dbReference type="FunFam" id="3.30.1370.10:FF:000037">
    <property type="entry name" value="KH domain protein"/>
    <property type="match status" value="1"/>
</dbReference>
<dbReference type="PANTHER" id="PTHR15744:SF0">
    <property type="entry name" value="KH HOMOLOGY DOMAIN-CONTAINING PROTEIN 4"/>
    <property type="match status" value="1"/>
</dbReference>
<dbReference type="Gramene" id="RZC60121">
    <property type="protein sequence ID" value="RZC60121"/>
    <property type="gene ID" value="C5167_021880"/>
</dbReference>
<dbReference type="AlphaFoldDB" id="A0A4Y7JJJ8"/>
<evidence type="ECO:0000313" key="6">
    <source>
        <dbReference type="EMBL" id="RZC60121.1"/>
    </source>
</evidence>
<feature type="domain" description="ATP-dependent RNA helicase PRP5/DDX46/KHDC4 KH" evidence="5">
    <location>
        <begin position="175"/>
        <end position="262"/>
    </location>
</feature>
<feature type="compositionally biased region" description="Polar residues" evidence="3">
    <location>
        <begin position="508"/>
        <end position="529"/>
    </location>
</feature>
<feature type="region of interest" description="Disordered" evidence="3">
    <location>
        <begin position="508"/>
        <end position="686"/>
    </location>
</feature>
<evidence type="ECO:0000256" key="1">
    <source>
        <dbReference type="ARBA" id="ARBA00070402"/>
    </source>
</evidence>
<dbReference type="GO" id="GO:0005634">
    <property type="term" value="C:nucleus"/>
    <property type="evidence" value="ECO:0007669"/>
    <property type="project" value="InterPro"/>
</dbReference>
<name>A0A4Y7JJJ8_PAPSO</name>
<sequence>MGAFVYRPPSATTVSYSQPSPSSEASYSGYGGSALSKPSWNLLTDTEKRRAQRRRFQELPVVDKCPAKPLQIFDAVTSKIMTDQVYSEESINNSSGVTRQRKKRKWDQPAESFISAGLAVPLNNIGTIVGVTLPGVTPVSTTYSAVPHIFQAPIQQSVASVVQKLNLPKIQDELIAREIVINDAEPTVRYKLTKRQTQEEIQRCTGAVVITRGKYRPPNALNDSEKPLYLHISAGAHLKETAERIVAVDSAASMIEEMLKPRVGSLAASTPFRSIVNSEGQVTQQLETCVFLGFDTDPSLNIAARIRGPNDQYINHIMNETGANVLLRGRGSGNLENPQSQESQQPLHLYLSSISPKNLEDAKLLAENLLDTISVECGASRVSSSKAYNAVPPPQQLLAGVQSSGNEQNENGGVIGARMSSSVYSTAVAPQVSAATLPGMPCVHPQGSVSQNVGSFGYRPPSTTMASYPQPSVSSGTSYSGYGGIYPQATPLQQVALALRQSPYPVTNVTTPSASAGNALSKPSSNPVSDTEKRRAQRRKFQELPVVAKGPAKPHQNSPQGSEFVEPGAVSDSCRNVSNMPPPKKLVQSSSNGMLPPSSSMAMPPPPPLKFAVPKPPSQTTGDKNTTKIKPTSGPPVPDTLTQLMEYGDEDDEDEDLRDDNRGEQEISKISSKSTSAAAPKPFWAM</sequence>
<reference evidence="6 7" key="1">
    <citation type="journal article" date="2018" name="Science">
        <title>The opium poppy genome and morphinan production.</title>
        <authorList>
            <person name="Guo L."/>
            <person name="Winzer T."/>
            <person name="Yang X."/>
            <person name="Li Y."/>
            <person name="Ning Z."/>
            <person name="He Z."/>
            <person name="Teodor R."/>
            <person name="Lu Y."/>
            <person name="Bowser T.A."/>
            <person name="Graham I.A."/>
            <person name="Ye K."/>
        </authorList>
    </citation>
    <scope>NUCLEOTIDE SEQUENCE [LARGE SCALE GENOMIC DNA]</scope>
    <source>
        <strain evidence="7">cv. HN1</strain>
        <tissue evidence="6">Leaves</tissue>
    </source>
</reference>
<dbReference type="InterPro" id="IPR036612">
    <property type="entry name" value="KH_dom_type_1_sf"/>
</dbReference>
<dbReference type="STRING" id="3469.A0A4Y7JJJ8"/>